<dbReference type="InterPro" id="IPR005234">
    <property type="entry name" value="ScpB_csome_segregation"/>
</dbReference>
<comment type="caution">
    <text evidence="5">The sequence shown here is derived from an EMBL/GenBank/DDBJ whole genome shotgun (WGS) entry which is preliminary data.</text>
</comment>
<dbReference type="PANTHER" id="PTHR34298">
    <property type="entry name" value="SEGREGATION AND CONDENSATION PROTEIN B"/>
    <property type="match status" value="1"/>
</dbReference>
<dbReference type="SUPFAM" id="SSF46785">
    <property type="entry name" value="Winged helix' DNA-binding domain"/>
    <property type="match status" value="2"/>
</dbReference>
<accession>A0A660SL55</accession>
<dbReference type="Pfam" id="PF04079">
    <property type="entry name" value="SMC_ScpB"/>
    <property type="match status" value="1"/>
</dbReference>
<dbReference type="GO" id="GO:0051301">
    <property type="term" value="P:cell division"/>
    <property type="evidence" value="ECO:0007669"/>
    <property type="project" value="UniProtKB-KW"/>
</dbReference>
<dbReference type="InterPro" id="IPR036390">
    <property type="entry name" value="WH_DNA-bd_sf"/>
</dbReference>
<dbReference type="PANTHER" id="PTHR34298:SF2">
    <property type="entry name" value="SEGREGATION AND CONDENSATION PROTEIN B"/>
    <property type="match status" value="1"/>
</dbReference>
<evidence type="ECO:0000256" key="3">
    <source>
        <dbReference type="ARBA" id="ARBA00022829"/>
    </source>
</evidence>
<dbReference type="InterPro" id="IPR036388">
    <property type="entry name" value="WH-like_DNA-bd_sf"/>
</dbReference>
<dbReference type="GO" id="GO:0051304">
    <property type="term" value="P:chromosome separation"/>
    <property type="evidence" value="ECO:0007669"/>
    <property type="project" value="InterPro"/>
</dbReference>
<keyword evidence="1" id="KW-0963">Cytoplasm</keyword>
<keyword evidence="4" id="KW-0131">Cell cycle</keyword>
<evidence type="ECO:0000313" key="5">
    <source>
        <dbReference type="EMBL" id="RKX71222.1"/>
    </source>
</evidence>
<reference evidence="5 6" key="1">
    <citation type="submission" date="2018-06" db="EMBL/GenBank/DDBJ databases">
        <title>Extensive metabolic versatility and redundancy in microbially diverse, dynamic hydrothermal sediments.</title>
        <authorList>
            <person name="Dombrowski N."/>
            <person name="Teske A."/>
            <person name="Baker B.J."/>
        </authorList>
    </citation>
    <scope>NUCLEOTIDE SEQUENCE [LARGE SCALE GENOMIC DNA]</scope>
    <source>
        <strain evidence="5">B36_G15</strain>
    </source>
</reference>
<evidence type="ECO:0000256" key="1">
    <source>
        <dbReference type="ARBA" id="ARBA00022490"/>
    </source>
</evidence>
<dbReference type="Gene3D" id="1.10.10.10">
    <property type="entry name" value="Winged helix-like DNA-binding domain superfamily/Winged helix DNA-binding domain"/>
    <property type="match status" value="2"/>
</dbReference>
<evidence type="ECO:0000313" key="6">
    <source>
        <dbReference type="Proteomes" id="UP000268469"/>
    </source>
</evidence>
<dbReference type="AlphaFoldDB" id="A0A660SL55"/>
<name>A0A660SL55_UNCW3</name>
<keyword evidence="2" id="KW-0132">Cell division</keyword>
<organism evidence="5 6">
    <name type="scientific">candidate division WOR-3 bacterium</name>
    <dbReference type="NCBI Taxonomy" id="2052148"/>
    <lineage>
        <taxon>Bacteria</taxon>
        <taxon>Bacteria division WOR-3</taxon>
    </lineage>
</organism>
<keyword evidence="3" id="KW-0159">Chromosome partition</keyword>
<protein>
    <submittedName>
        <fullName evidence="5">SMC-Scp complex subunit ScpB</fullName>
    </submittedName>
</protein>
<dbReference type="Proteomes" id="UP000268469">
    <property type="component" value="Unassembled WGS sequence"/>
</dbReference>
<evidence type="ECO:0000256" key="4">
    <source>
        <dbReference type="ARBA" id="ARBA00023306"/>
    </source>
</evidence>
<proteinExistence type="predicted"/>
<dbReference type="NCBIfam" id="TIGR00281">
    <property type="entry name" value="SMC-Scp complex subunit ScpB"/>
    <property type="match status" value="1"/>
</dbReference>
<evidence type="ECO:0000256" key="2">
    <source>
        <dbReference type="ARBA" id="ARBA00022618"/>
    </source>
</evidence>
<dbReference type="PIRSF" id="PIRSF019345">
    <property type="entry name" value="ScpB"/>
    <property type="match status" value="1"/>
</dbReference>
<gene>
    <name evidence="5" type="primary">scpB</name>
    <name evidence="5" type="ORF">DRP53_02425</name>
</gene>
<sequence length="190" mass="21694">MSETDSPGPESPISSSRPIEEKIIEAILFATPEPISLKRIAAIAEVPPERVRAVIDELNRFYKETDRPYRVRFIARGYQLYTVPSLARWVDPVRSGKRLQLSRAALETLAIIAYHQPITRIEIEKRRGVDSSGVIHTLLEAGMITTAGREHRPGRPFRYRTTRLFLKCFGLKDLSELPPLEDDQEDRRAT</sequence>
<dbReference type="EMBL" id="QNBE01000014">
    <property type="protein sequence ID" value="RKX71222.1"/>
    <property type="molecule type" value="Genomic_DNA"/>
</dbReference>